<evidence type="ECO:0000313" key="2">
    <source>
        <dbReference type="EMBL" id="KAF2014572.1"/>
    </source>
</evidence>
<evidence type="ECO:0000313" key="3">
    <source>
        <dbReference type="Proteomes" id="UP000799778"/>
    </source>
</evidence>
<dbReference type="Gene3D" id="3.40.30.10">
    <property type="entry name" value="Glutaredoxin"/>
    <property type="match status" value="1"/>
</dbReference>
<dbReference type="SUPFAM" id="SSF47616">
    <property type="entry name" value="GST C-terminal domain-like"/>
    <property type="match status" value="1"/>
</dbReference>
<dbReference type="Proteomes" id="UP000799778">
    <property type="component" value="Unassembled WGS sequence"/>
</dbReference>
<dbReference type="Gene3D" id="1.20.1050.10">
    <property type="match status" value="1"/>
</dbReference>
<proteinExistence type="predicted"/>
<dbReference type="PROSITE" id="PS50405">
    <property type="entry name" value="GST_CTER"/>
    <property type="match status" value="1"/>
</dbReference>
<dbReference type="InterPro" id="IPR036282">
    <property type="entry name" value="Glutathione-S-Trfase_C_sf"/>
</dbReference>
<keyword evidence="3" id="KW-1185">Reference proteome</keyword>
<gene>
    <name evidence="2" type="ORF">BU24DRAFT_423483</name>
</gene>
<dbReference type="GeneID" id="54285661"/>
<reference evidence="2" key="1">
    <citation type="journal article" date="2020" name="Stud. Mycol.">
        <title>101 Dothideomycetes genomes: a test case for predicting lifestyles and emergence of pathogens.</title>
        <authorList>
            <person name="Haridas S."/>
            <person name="Albert R."/>
            <person name="Binder M."/>
            <person name="Bloem J."/>
            <person name="Labutti K."/>
            <person name="Salamov A."/>
            <person name="Andreopoulos B."/>
            <person name="Baker S."/>
            <person name="Barry K."/>
            <person name="Bills G."/>
            <person name="Bluhm B."/>
            <person name="Cannon C."/>
            <person name="Castanera R."/>
            <person name="Culley D."/>
            <person name="Daum C."/>
            <person name="Ezra D."/>
            <person name="Gonzalez J."/>
            <person name="Henrissat B."/>
            <person name="Kuo A."/>
            <person name="Liang C."/>
            <person name="Lipzen A."/>
            <person name="Lutzoni F."/>
            <person name="Magnuson J."/>
            <person name="Mondo S."/>
            <person name="Nolan M."/>
            <person name="Ohm R."/>
            <person name="Pangilinan J."/>
            <person name="Park H.-J."/>
            <person name="Ramirez L."/>
            <person name="Alfaro M."/>
            <person name="Sun H."/>
            <person name="Tritt A."/>
            <person name="Yoshinaga Y."/>
            <person name="Zwiers L.-H."/>
            <person name="Turgeon B."/>
            <person name="Goodwin S."/>
            <person name="Spatafora J."/>
            <person name="Crous P."/>
            <person name="Grigoriev I."/>
        </authorList>
    </citation>
    <scope>NUCLEOTIDE SEQUENCE</scope>
    <source>
        <strain evidence="2">CBS 175.79</strain>
    </source>
</reference>
<accession>A0A6A5XN64</accession>
<protein>
    <recommendedName>
        <fullName evidence="1">GST C-terminal domain-containing protein</fullName>
    </recommendedName>
</protein>
<dbReference type="AlphaFoldDB" id="A0A6A5XN64"/>
<dbReference type="InterPro" id="IPR036249">
    <property type="entry name" value="Thioredoxin-like_sf"/>
</dbReference>
<sequence>MTLTSSPTTASKTTLWIWPTGLFPRRLIYYFRAKQISSSHLHAQNIIMVPVTLDMQAGALVSKPGHEPRPEGTSLPCLRIERTDQDDFYIHESGAILEYFEELFGPEKGFVNLRGTTMEQRARSRDILSVLADATVWGVVYQIHTEESTLMWSGLRREQWSADVAMHAKKFKSGLLDKLERWVGEGMAQKGRKSLRAEDAGVTLADISLLTIVEYIEKTYGQDWVDGHVQLKAWCDIMKKAEWFIDEHGLKGLEDNDFAGLFQ</sequence>
<dbReference type="InterPro" id="IPR010987">
    <property type="entry name" value="Glutathione-S-Trfase_C-like"/>
</dbReference>
<name>A0A6A5XN64_9PLEO</name>
<dbReference type="OrthoDB" id="3587182at2759"/>
<organism evidence="2 3">
    <name type="scientific">Aaosphaeria arxii CBS 175.79</name>
    <dbReference type="NCBI Taxonomy" id="1450172"/>
    <lineage>
        <taxon>Eukaryota</taxon>
        <taxon>Fungi</taxon>
        <taxon>Dikarya</taxon>
        <taxon>Ascomycota</taxon>
        <taxon>Pezizomycotina</taxon>
        <taxon>Dothideomycetes</taxon>
        <taxon>Pleosporomycetidae</taxon>
        <taxon>Pleosporales</taxon>
        <taxon>Pleosporales incertae sedis</taxon>
        <taxon>Aaosphaeria</taxon>
    </lineage>
</organism>
<dbReference type="RefSeq" id="XP_033382911.1">
    <property type="nucleotide sequence ID" value="XM_033528264.1"/>
</dbReference>
<dbReference type="EMBL" id="ML978070">
    <property type="protein sequence ID" value="KAF2014572.1"/>
    <property type="molecule type" value="Genomic_DNA"/>
</dbReference>
<dbReference type="SUPFAM" id="SSF52833">
    <property type="entry name" value="Thioredoxin-like"/>
    <property type="match status" value="1"/>
</dbReference>
<feature type="domain" description="GST C-terminal" evidence="1">
    <location>
        <begin position="117"/>
        <end position="258"/>
    </location>
</feature>
<evidence type="ECO:0000259" key="1">
    <source>
        <dbReference type="PROSITE" id="PS50405"/>
    </source>
</evidence>